<dbReference type="InterPro" id="IPR005171">
    <property type="entry name" value="Cyt_c_oxidase_su4_prok"/>
</dbReference>
<evidence type="ECO:0000256" key="2">
    <source>
        <dbReference type="ARBA" id="ARBA00022475"/>
    </source>
</evidence>
<dbReference type="EMBL" id="JAKGTH010000006">
    <property type="protein sequence ID" value="MCF4100169.1"/>
    <property type="molecule type" value="Genomic_DNA"/>
</dbReference>
<keyword evidence="4 6" id="KW-1133">Transmembrane helix</keyword>
<keyword evidence="5 6" id="KW-0472">Membrane</keyword>
<keyword evidence="8" id="KW-1185">Reference proteome</keyword>
<evidence type="ECO:0000313" key="7">
    <source>
        <dbReference type="EMBL" id="MCF4100169.1"/>
    </source>
</evidence>
<evidence type="ECO:0000256" key="3">
    <source>
        <dbReference type="ARBA" id="ARBA00022692"/>
    </source>
</evidence>
<proteinExistence type="predicted"/>
<organism evidence="7 8">
    <name type="scientific">Gillisia lutea</name>
    <dbReference type="NCBI Taxonomy" id="2909668"/>
    <lineage>
        <taxon>Bacteria</taxon>
        <taxon>Pseudomonadati</taxon>
        <taxon>Bacteroidota</taxon>
        <taxon>Flavobacteriia</taxon>
        <taxon>Flavobacteriales</taxon>
        <taxon>Flavobacteriaceae</taxon>
        <taxon>Gillisia</taxon>
    </lineage>
</organism>
<reference evidence="7" key="1">
    <citation type="submission" date="2022-01" db="EMBL/GenBank/DDBJ databases">
        <title>Gillisia lutea sp. nov., isolated from marine plastic residues from the Malvarosa beach (Valencia, Spain).</title>
        <authorList>
            <person name="Vidal-Verdu A."/>
            <person name="Molina-Menor E."/>
            <person name="Satari L."/>
            <person name="Pascual J."/>
            <person name="Pereto J."/>
            <person name="Porcar M."/>
        </authorList>
    </citation>
    <scope>NUCLEOTIDE SEQUENCE</scope>
    <source>
        <strain evidence="7">M10.2A</strain>
    </source>
</reference>
<evidence type="ECO:0000256" key="4">
    <source>
        <dbReference type="ARBA" id="ARBA00022989"/>
    </source>
</evidence>
<comment type="subcellular location">
    <subcellularLocation>
        <location evidence="1">Cell membrane</location>
        <topology evidence="1">Multi-pass membrane protein</topology>
    </subcellularLocation>
</comment>
<evidence type="ECO:0000256" key="6">
    <source>
        <dbReference type="SAM" id="Phobius"/>
    </source>
</evidence>
<feature type="transmembrane region" description="Helical" evidence="6">
    <location>
        <begin position="51"/>
        <end position="72"/>
    </location>
</feature>
<evidence type="ECO:0000256" key="1">
    <source>
        <dbReference type="ARBA" id="ARBA00004651"/>
    </source>
</evidence>
<accession>A0ABS9EE53</accession>
<feature type="transmembrane region" description="Helical" evidence="6">
    <location>
        <begin position="84"/>
        <end position="102"/>
    </location>
</feature>
<feature type="transmembrane region" description="Helical" evidence="6">
    <location>
        <begin position="16"/>
        <end position="36"/>
    </location>
</feature>
<dbReference type="RefSeq" id="WP_236132324.1">
    <property type="nucleotide sequence ID" value="NZ_JAKGTH010000006.1"/>
</dbReference>
<keyword evidence="2" id="KW-1003">Cell membrane</keyword>
<dbReference type="Pfam" id="PF03626">
    <property type="entry name" value="COX4_pro"/>
    <property type="match status" value="1"/>
</dbReference>
<name>A0ABS9EE53_9FLAO</name>
<gene>
    <name evidence="7" type="ORF">L1I30_00680</name>
</gene>
<evidence type="ECO:0000256" key="5">
    <source>
        <dbReference type="ARBA" id="ARBA00023136"/>
    </source>
</evidence>
<sequence length="120" mass="14314">MAHSTSQKHESNTKRIWYVFILLSVVTIAEVILGIIRPDFLVNTHLFSMKLLNWIFIILTIYKAYYIAWAFMHLEGESKGLRRSIVWTSIFLISYLMFILLTEGDYIHEVYKNNYVVWDF</sequence>
<protein>
    <submittedName>
        <fullName evidence="7">Cytochrome C oxidase subunit IV family protein</fullName>
    </submittedName>
</protein>
<keyword evidence="3 6" id="KW-0812">Transmembrane</keyword>
<comment type="caution">
    <text evidence="7">The sequence shown here is derived from an EMBL/GenBank/DDBJ whole genome shotgun (WGS) entry which is preliminary data.</text>
</comment>
<evidence type="ECO:0000313" key="8">
    <source>
        <dbReference type="Proteomes" id="UP001179363"/>
    </source>
</evidence>
<dbReference type="Proteomes" id="UP001179363">
    <property type="component" value="Unassembled WGS sequence"/>
</dbReference>